<feature type="domain" description="Serpin" evidence="3">
    <location>
        <begin position="10"/>
        <end position="368"/>
    </location>
</feature>
<sequence>MDLRIQNSTYTFGLKVRPQMDPGNHVTTWLPIAITTYLLYLSTSGETRKQLQDLFALDPVFAANDALLIQSLQNWTQATLATTTPKTGGTFTISSTIYIQKRFQLKATFIYATSGKFFDSAFEVVDDFGPATQDHINQWASDVTNGKLTSLVTPANLNANSTMLMTSVVYIKLAWKRLFPTRTTLLTFTQSDGKKVSVPFVGYTTPTTLQYLETPDLRYIEVPLKNANWLAYFVIPRGNVTIKALWENRNVMNTLQMKNAATARSVLLRFPKFTVDTTENYMDIFRKLGVNKVFQDDADFSKLTYTNGLHLSQITTRSVITVNQDGVELAAAGMGVGAGVVYAGTTDSVLNVNVDSPFLFAVVNNPNPSRFDMGVLQYHATTPGDEMARNSSSVLICRPFTSKFSTANHASKAARTVGHS</sequence>
<dbReference type="InterPro" id="IPR036186">
    <property type="entry name" value="Serpin_sf"/>
</dbReference>
<dbReference type="OrthoDB" id="671595at2759"/>
<dbReference type="SUPFAM" id="SSF56574">
    <property type="entry name" value="Serpins"/>
    <property type="match status" value="1"/>
</dbReference>
<evidence type="ECO:0000313" key="4">
    <source>
        <dbReference type="EMBL" id="OWA54274.1"/>
    </source>
</evidence>
<keyword evidence="5" id="KW-1185">Reference proteome</keyword>
<dbReference type="PANTHER" id="PTHR11461">
    <property type="entry name" value="SERINE PROTEASE INHIBITOR, SERPIN"/>
    <property type="match status" value="1"/>
</dbReference>
<protein>
    <recommendedName>
        <fullName evidence="3">Serpin domain-containing protein</fullName>
    </recommendedName>
</protein>
<dbReference type="Gene3D" id="2.30.39.10">
    <property type="entry name" value="Alpha-1-antitrypsin, domain 1"/>
    <property type="match status" value="1"/>
</dbReference>
<dbReference type="AlphaFoldDB" id="A0A9X6RN91"/>
<gene>
    <name evidence="4" type="ORF">BV898_18683</name>
</gene>
<comment type="similarity">
    <text evidence="1 2">Belongs to the serpin family.</text>
</comment>
<accession>A0A9X6RN91</accession>
<evidence type="ECO:0000256" key="2">
    <source>
        <dbReference type="RuleBase" id="RU000411"/>
    </source>
</evidence>
<comment type="caution">
    <text evidence="4">The sequence shown here is derived from an EMBL/GenBank/DDBJ whole genome shotgun (WGS) entry which is preliminary data.</text>
</comment>
<reference evidence="5" key="1">
    <citation type="submission" date="2017-01" db="EMBL/GenBank/DDBJ databases">
        <title>Comparative genomics of anhydrobiosis in the tardigrade Hypsibius dujardini.</title>
        <authorList>
            <person name="Yoshida Y."/>
            <person name="Koutsovoulos G."/>
            <person name="Laetsch D."/>
            <person name="Stevens L."/>
            <person name="Kumar S."/>
            <person name="Horikawa D."/>
            <person name="Ishino K."/>
            <person name="Komine S."/>
            <person name="Tomita M."/>
            <person name="Blaxter M."/>
            <person name="Arakawa K."/>
        </authorList>
    </citation>
    <scope>NUCLEOTIDE SEQUENCE [LARGE SCALE GENOMIC DNA]</scope>
    <source>
        <strain evidence="5">Z151</strain>
    </source>
</reference>
<dbReference type="EMBL" id="MTYJ01000387">
    <property type="protein sequence ID" value="OWA54274.1"/>
    <property type="molecule type" value="Genomic_DNA"/>
</dbReference>
<dbReference type="InterPro" id="IPR042185">
    <property type="entry name" value="Serpin_sf_2"/>
</dbReference>
<dbReference type="Pfam" id="PF00079">
    <property type="entry name" value="Serpin"/>
    <property type="match status" value="1"/>
</dbReference>
<proteinExistence type="inferred from homology"/>
<dbReference type="InterPro" id="IPR042178">
    <property type="entry name" value="Serpin_sf_1"/>
</dbReference>
<dbReference type="CDD" id="cd00172">
    <property type="entry name" value="serpin"/>
    <property type="match status" value="1"/>
</dbReference>
<evidence type="ECO:0000313" key="5">
    <source>
        <dbReference type="Proteomes" id="UP000192578"/>
    </source>
</evidence>
<dbReference type="InterPro" id="IPR023796">
    <property type="entry name" value="Serpin_dom"/>
</dbReference>
<dbReference type="Gene3D" id="3.30.497.10">
    <property type="entry name" value="Antithrombin, subunit I, domain 2"/>
    <property type="match status" value="1"/>
</dbReference>
<evidence type="ECO:0000256" key="1">
    <source>
        <dbReference type="ARBA" id="ARBA00009500"/>
    </source>
</evidence>
<dbReference type="GO" id="GO:0005615">
    <property type="term" value="C:extracellular space"/>
    <property type="evidence" value="ECO:0007669"/>
    <property type="project" value="InterPro"/>
</dbReference>
<dbReference type="SMART" id="SM00093">
    <property type="entry name" value="SERPIN"/>
    <property type="match status" value="1"/>
</dbReference>
<dbReference type="GO" id="GO:0004867">
    <property type="term" value="F:serine-type endopeptidase inhibitor activity"/>
    <property type="evidence" value="ECO:0007669"/>
    <property type="project" value="InterPro"/>
</dbReference>
<dbReference type="Proteomes" id="UP000192578">
    <property type="component" value="Unassembled WGS sequence"/>
</dbReference>
<evidence type="ECO:0000259" key="3">
    <source>
        <dbReference type="SMART" id="SM00093"/>
    </source>
</evidence>
<dbReference type="PANTHER" id="PTHR11461:SF211">
    <property type="entry name" value="GH10112P-RELATED"/>
    <property type="match status" value="1"/>
</dbReference>
<name>A0A9X6RN91_HYPEX</name>
<dbReference type="InterPro" id="IPR000215">
    <property type="entry name" value="Serpin_fam"/>
</dbReference>
<organism evidence="4 5">
    <name type="scientific">Hypsibius exemplaris</name>
    <name type="common">Freshwater tardigrade</name>
    <dbReference type="NCBI Taxonomy" id="2072580"/>
    <lineage>
        <taxon>Eukaryota</taxon>
        <taxon>Metazoa</taxon>
        <taxon>Ecdysozoa</taxon>
        <taxon>Tardigrada</taxon>
        <taxon>Eutardigrada</taxon>
        <taxon>Parachela</taxon>
        <taxon>Hypsibioidea</taxon>
        <taxon>Hypsibiidae</taxon>
        <taxon>Hypsibius</taxon>
    </lineage>
</organism>